<name>A0A9Q1M8Z0_9SOLA</name>
<evidence type="ECO:0000256" key="1">
    <source>
        <dbReference type="SAM" id="MobiDB-lite"/>
    </source>
</evidence>
<sequence length="80" mass="9438">MDKVYCDKYYFLHVISICTNFRNYKWMAKEGVNDQRDEEGGLNQQYEHSPSTVTGKDGDRTSKWDMEIYTAIKTSMLRAQ</sequence>
<gene>
    <name evidence="2" type="ORF">K7X08_025016</name>
</gene>
<comment type="caution">
    <text evidence="2">The sequence shown here is derived from an EMBL/GenBank/DDBJ whole genome shotgun (WGS) entry which is preliminary data.</text>
</comment>
<dbReference type="EMBL" id="JAJAGQ010000009">
    <property type="protein sequence ID" value="KAJ8554338.1"/>
    <property type="molecule type" value="Genomic_DNA"/>
</dbReference>
<dbReference type="AlphaFoldDB" id="A0A9Q1M8Z0"/>
<dbReference type="Proteomes" id="UP001152561">
    <property type="component" value="Unassembled WGS sequence"/>
</dbReference>
<feature type="region of interest" description="Disordered" evidence="1">
    <location>
        <begin position="36"/>
        <end position="59"/>
    </location>
</feature>
<feature type="compositionally biased region" description="Polar residues" evidence="1">
    <location>
        <begin position="42"/>
        <end position="54"/>
    </location>
</feature>
<evidence type="ECO:0000313" key="2">
    <source>
        <dbReference type="EMBL" id="KAJ8554338.1"/>
    </source>
</evidence>
<protein>
    <submittedName>
        <fullName evidence="2">Uncharacterized protein</fullName>
    </submittedName>
</protein>
<accession>A0A9Q1M8Z0</accession>
<organism evidence="2 3">
    <name type="scientific">Anisodus acutangulus</name>
    <dbReference type="NCBI Taxonomy" id="402998"/>
    <lineage>
        <taxon>Eukaryota</taxon>
        <taxon>Viridiplantae</taxon>
        <taxon>Streptophyta</taxon>
        <taxon>Embryophyta</taxon>
        <taxon>Tracheophyta</taxon>
        <taxon>Spermatophyta</taxon>
        <taxon>Magnoliopsida</taxon>
        <taxon>eudicotyledons</taxon>
        <taxon>Gunneridae</taxon>
        <taxon>Pentapetalae</taxon>
        <taxon>asterids</taxon>
        <taxon>lamiids</taxon>
        <taxon>Solanales</taxon>
        <taxon>Solanaceae</taxon>
        <taxon>Solanoideae</taxon>
        <taxon>Hyoscyameae</taxon>
        <taxon>Anisodus</taxon>
    </lineage>
</organism>
<proteinExistence type="predicted"/>
<keyword evidence="3" id="KW-1185">Reference proteome</keyword>
<evidence type="ECO:0000313" key="3">
    <source>
        <dbReference type="Proteomes" id="UP001152561"/>
    </source>
</evidence>
<reference evidence="3" key="1">
    <citation type="journal article" date="2023" name="Proc. Natl. Acad. Sci. U.S.A.">
        <title>Genomic and structural basis for evolution of tropane alkaloid biosynthesis.</title>
        <authorList>
            <person name="Wanga Y.-J."/>
            <person name="Taina T."/>
            <person name="Yua J.-Y."/>
            <person name="Lia J."/>
            <person name="Xua B."/>
            <person name="Chenc J."/>
            <person name="D'Auriad J.C."/>
            <person name="Huanga J.-P."/>
            <person name="Huanga S.-X."/>
        </authorList>
    </citation>
    <scope>NUCLEOTIDE SEQUENCE [LARGE SCALE GENOMIC DNA]</scope>
    <source>
        <strain evidence="3">cv. KIB-2019</strain>
    </source>
</reference>